<dbReference type="GeneID" id="95387049"/>
<comment type="caution">
    <text evidence="3">The sequence shown here is derived from an EMBL/GenBank/DDBJ whole genome shotgun (WGS) entry which is preliminary data.</text>
</comment>
<evidence type="ECO:0000313" key="4">
    <source>
        <dbReference type="Proteomes" id="UP000579945"/>
    </source>
</evidence>
<feature type="compositionally biased region" description="Low complexity" evidence="1">
    <location>
        <begin position="71"/>
        <end position="80"/>
    </location>
</feature>
<sequence length="110" mass="12264">MRRGQLVWPAPALWLAALGFFAAAALRNTAAATSPVAFVWTGEQLFGGALADNAAHRLLHLFANTSWGSRAQLRQQPQPRLSRRRGRHLVASRHELRHRPPPQNPRSHLP</sequence>
<feature type="region of interest" description="Disordered" evidence="1">
    <location>
        <begin position="71"/>
        <end position="110"/>
    </location>
</feature>
<evidence type="ECO:0000256" key="1">
    <source>
        <dbReference type="SAM" id="MobiDB-lite"/>
    </source>
</evidence>
<accession>A0A7W5UYU1</accession>
<organism evidence="3 4">
    <name type="scientific">Nonomuraea dietziae</name>
    <dbReference type="NCBI Taxonomy" id="65515"/>
    <lineage>
        <taxon>Bacteria</taxon>
        <taxon>Bacillati</taxon>
        <taxon>Actinomycetota</taxon>
        <taxon>Actinomycetes</taxon>
        <taxon>Streptosporangiales</taxon>
        <taxon>Streptosporangiaceae</taxon>
        <taxon>Nonomuraea</taxon>
    </lineage>
</organism>
<gene>
    <name evidence="3" type="ORF">FHR33_000410</name>
</gene>
<dbReference type="Proteomes" id="UP000579945">
    <property type="component" value="Unassembled WGS sequence"/>
</dbReference>
<feature type="chain" id="PRO_5039104581" evidence="2">
    <location>
        <begin position="25"/>
        <end position="110"/>
    </location>
</feature>
<keyword evidence="2" id="KW-0732">Signal</keyword>
<feature type="signal peptide" evidence="2">
    <location>
        <begin position="1"/>
        <end position="24"/>
    </location>
</feature>
<protein>
    <submittedName>
        <fullName evidence="3">Uncharacterized protein</fullName>
    </submittedName>
</protein>
<dbReference type="EMBL" id="JACIBV010000001">
    <property type="protein sequence ID" value="MBB3724550.1"/>
    <property type="molecule type" value="Genomic_DNA"/>
</dbReference>
<dbReference type="AlphaFoldDB" id="A0A7W5UYU1"/>
<feature type="compositionally biased region" description="Basic residues" evidence="1">
    <location>
        <begin position="81"/>
        <end position="100"/>
    </location>
</feature>
<proteinExistence type="predicted"/>
<name>A0A7W5UYU1_9ACTN</name>
<keyword evidence="4" id="KW-1185">Reference proteome</keyword>
<evidence type="ECO:0000256" key="2">
    <source>
        <dbReference type="SAM" id="SignalP"/>
    </source>
</evidence>
<dbReference type="RefSeq" id="WP_183642637.1">
    <property type="nucleotide sequence ID" value="NZ_JACIBV010000001.1"/>
</dbReference>
<reference evidence="3 4" key="1">
    <citation type="submission" date="2020-08" db="EMBL/GenBank/DDBJ databases">
        <title>Sequencing the genomes of 1000 actinobacteria strains.</title>
        <authorList>
            <person name="Klenk H.-P."/>
        </authorList>
    </citation>
    <scope>NUCLEOTIDE SEQUENCE [LARGE SCALE GENOMIC DNA]</scope>
    <source>
        <strain evidence="3 4">DSM 44320</strain>
    </source>
</reference>
<evidence type="ECO:0000313" key="3">
    <source>
        <dbReference type="EMBL" id="MBB3724550.1"/>
    </source>
</evidence>